<dbReference type="GO" id="GO:0005524">
    <property type="term" value="F:ATP binding"/>
    <property type="evidence" value="ECO:0007669"/>
    <property type="project" value="UniProtKB-UniRule"/>
</dbReference>
<evidence type="ECO:0000259" key="13">
    <source>
        <dbReference type="PROSITE" id="PS51199"/>
    </source>
</evidence>
<feature type="domain" description="SF4 helicase" evidence="13">
    <location>
        <begin position="180"/>
        <end position="445"/>
    </location>
</feature>
<dbReference type="InterPro" id="IPR027417">
    <property type="entry name" value="P-loop_NTPase"/>
</dbReference>
<dbReference type="GO" id="GO:0016887">
    <property type="term" value="F:ATP hydrolysis activity"/>
    <property type="evidence" value="ECO:0007669"/>
    <property type="project" value="RHEA"/>
</dbReference>
<evidence type="ECO:0000256" key="10">
    <source>
        <dbReference type="ARBA" id="ARBA00048954"/>
    </source>
</evidence>
<comment type="function">
    <text evidence="12">The main replicative DNA helicase, it participates in initiation and elongation during chromosome replication. Travels ahead of the DNA replisome, separating dsDNA into templates for DNA synthesis. A processive ATP-dependent 5'-3' DNA helicase it has DNA-dependent ATPase activity.</text>
</comment>
<accession>A0A1H3QI39</accession>
<dbReference type="Proteomes" id="UP000199230">
    <property type="component" value="Unassembled WGS sequence"/>
</dbReference>
<dbReference type="FunFam" id="1.10.860.10:FF:000001">
    <property type="entry name" value="Replicative DNA helicase"/>
    <property type="match status" value="1"/>
</dbReference>
<dbReference type="PANTHER" id="PTHR30153">
    <property type="entry name" value="REPLICATIVE DNA HELICASE DNAB"/>
    <property type="match status" value="1"/>
</dbReference>
<dbReference type="InterPro" id="IPR016136">
    <property type="entry name" value="DNA_helicase_N/primase_C"/>
</dbReference>
<dbReference type="Gene3D" id="3.40.50.300">
    <property type="entry name" value="P-loop containing nucleotide triphosphate hydrolases"/>
    <property type="match status" value="1"/>
</dbReference>
<dbReference type="InterPro" id="IPR007692">
    <property type="entry name" value="DNA_helicase_DnaB"/>
</dbReference>
<evidence type="ECO:0000256" key="2">
    <source>
        <dbReference type="ARBA" id="ARBA00022515"/>
    </source>
</evidence>
<dbReference type="GO" id="GO:0006269">
    <property type="term" value="P:DNA replication, synthesis of primer"/>
    <property type="evidence" value="ECO:0007669"/>
    <property type="project" value="UniProtKB-UniRule"/>
</dbReference>
<proteinExistence type="inferred from homology"/>
<name>A0A1H3QI39_9FIRM</name>
<evidence type="ECO:0000256" key="5">
    <source>
        <dbReference type="ARBA" id="ARBA00022801"/>
    </source>
</evidence>
<evidence type="ECO:0000256" key="3">
    <source>
        <dbReference type="ARBA" id="ARBA00022705"/>
    </source>
</evidence>
<evidence type="ECO:0000256" key="1">
    <source>
        <dbReference type="ARBA" id="ARBA00008428"/>
    </source>
</evidence>
<dbReference type="GO" id="GO:0042802">
    <property type="term" value="F:identical protein binding"/>
    <property type="evidence" value="ECO:0007669"/>
    <property type="project" value="UniProtKB-ARBA"/>
</dbReference>
<keyword evidence="6 12" id="KW-0347">Helicase</keyword>
<keyword evidence="4 12" id="KW-0547">Nucleotide-binding</keyword>
<dbReference type="GO" id="GO:0005829">
    <property type="term" value="C:cytosol"/>
    <property type="evidence" value="ECO:0007669"/>
    <property type="project" value="TreeGrafter"/>
</dbReference>
<dbReference type="InterPro" id="IPR007693">
    <property type="entry name" value="DNA_helicase_DnaB-like_N"/>
</dbReference>
<dbReference type="GO" id="GO:0003677">
    <property type="term" value="F:DNA binding"/>
    <property type="evidence" value="ECO:0007669"/>
    <property type="project" value="UniProtKB-UniRule"/>
</dbReference>
<dbReference type="STRING" id="159292.SAMN05192546_109115"/>
<keyword evidence="15" id="KW-1185">Reference proteome</keyword>
<evidence type="ECO:0000313" key="14">
    <source>
        <dbReference type="EMBL" id="SDZ13254.1"/>
    </source>
</evidence>
<evidence type="ECO:0000256" key="8">
    <source>
        <dbReference type="ARBA" id="ARBA00023125"/>
    </source>
</evidence>
<dbReference type="RefSeq" id="WP_093314953.1">
    <property type="nucleotide sequence ID" value="NZ_FNPV01000009.1"/>
</dbReference>
<dbReference type="GO" id="GO:1990077">
    <property type="term" value="C:primosome complex"/>
    <property type="evidence" value="ECO:0007669"/>
    <property type="project" value="UniProtKB-UniRule"/>
</dbReference>
<dbReference type="EMBL" id="FNPV01000009">
    <property type="protein sequence ID" value="SDZ13254.1"/>
    <property type="molecule type" value="Genomic_DNA"/>
</dbReference>
<sequence>MEDFREMMQVPPHSVEAEQSVLGAMLLDREAVFVSLEMLLPEDFYKEAHRELFEASANIFQRDEPVDMLTLTEELKKRETLAAIGGIPYITSLTTSVPLTINVEYYAKIVEEKAVLRRLISSSREIAEQGYRPDVNVQELLEQAQKNIYDITQKQYRQGFTSIQEVVSEAFDEIEARYENKQAVTGLSTGFLDIDNKLNGLHASDLILVAARPAMGKSAFALNLAQNAALKSDAAVAIFSLEMSKEQLILRMLAAESMVDLGKIQSGQLNDEEWGRIAQAMVPLSAAKIFFDDSAGISVTQMRSKARRLKMEKGLDLVLIDYLQLMQGDGRTENRQQEISAISRNLKIMAKELDCPVIALSQLSRAPEQRADHKPILSDLRESGAIEQDADVVIFLYREAYYDEESEQQNLAEIIMAKHRHGETGTVEMVWLGQFQKFVDASKYM</sequence>
<dbReference type="SUPFAM" id="SSF48024">
    <property type="entry name" value="N-terminal domain of DnaB helicase"/>
    <property type="match status" value="1"/>
</dbReference>
<evidence type="ECO:0000256" key="12">
    <source>
        <dbReference type="RuleBase" id="RU362085"/>
    </source>
</evidence>
<dbReference type="InterPro" id="IPR036185">
    <property type="entry name" value="DNA_heli_DnaB-like_N_sf"/>
</dbReference>
<keyword evidence="2 12" id="KW-0639">Primosome</keyword>
<dbReference type="PANTHER" id="PTHR30153:SF2">
    <property type="entry name" value="REPLICATIVE DNA HELICASE"/>
    <property type="match status" value="1"/>
</dbReference>
<dbReference type="FunFam" id="3.40.50.300:FF:000076">
    <property type="entry name" value="Replicative DNA helicase"/>
    <property type="match status" value="1"/>
</dbReference>
<comment type="catalytic activity">
    <reaction evidence="10 12">
        <text>ATP + H2O = ADP + phosphate + H(+)</text>
        <dbReference type="Rhea" id="RHEA:13065"/>
        <dbReference type="ChEBI" id="CHEBI:15377"/>
        <dbReference type="ChEBI" id="CHEBI:15378"/>
        <dbReference type="ChEBI" id="CHEBI:30616"/>
        <dbReference type="ChEBI" id="CHEBI:43474"/>
        <dbReference type="ChEBI" id="CHEBI:456216"/>
        <dbReference type="EC" id="5.6.2.3"/>
    </reaction>
</comment>
<keyword evidence="5 12" id="KW-0378">Hydrolase</keyword>
<dbReference type="OrthoDB" id="9773982at2"/>
<protein>
    <recommendedName>
        <fullName evidence="11 12">Replicative DNA helicase</fullName>
        <ecNumber evidence="11 12">5.6.2.3</ecNumber>
    </recommendedName>
</protein>
<reference evidence="14 15" key="1">
    <citation type="submission" date="2016-10" db="EMBL/GenBank/DDBJ databases">
        <authorList>
            <person name="de Groot N.N."/>
        </authorList>
    </citation>
    <scope>NUCLEOTIDE SEQUENCE [LARGE SCALE GENOMIC DNA]</scope>
    <source>
        <strain evidence="14 15">APO</strain>
    </source>
</reference>
<dbReference type="InterPro" id="IPR007694">
    <property type="entry name" value="DNA_helicase_DnaB-like_C"/>
</dbReference>
<dbReference type="Pfam" id="PF00772">
    <property type="entry name" value="DnaB"/>
    <property type="match status" value="1"/>
</dbReference>
<dbReference type="CDD" id="cd00984">
    <property type="entry name" value="DnaB_C"/>
    <property type="match status" value="1"/>
</dbReference>
<evidence type="ECO:0000313" key="15">
    <source>
        <dbReference type="Proteomes" id="UP000199230"/>
    </source>
</evidence>
<dbReference type="EC" id="5.6.2.3" evidence="11 12"/>
<gene>
    <name evidence="14" type="ORF">SAMN05192546_109115</name>
</gene>
<keyword evidence="9" id="KW-0413">Isomerase</keyword>
<dbReference type="SUPFAM" id="SSF52540">
    <property type="entry name" value="P-loop containing nucleoside triphosphate hydrolases"/>
    <property type="match status" value="1"/>
</dbReference>
<dbReference type="NCBIfam" id="NF004384">
    <property type="entry name" value="PRK05748.1"/>
    <property type="match status" value="1"/>
</dbReference>
<comment type="similarity">
    <text evidence="1 12">Belongs to the helicase family. DnaB subfamily.</text>
</comment>
<dbReference type="AlphaFoldDB" id="A0A1H3QI39"/>
<evidence type="ECO:0000256" key="9">
    <source>
        <dbReference type="ARBA" id="ARBA00023235"/>
    </source>
</evidence>
<keyword evidence="3 12" id="KW-0235">DNA replication</keyword>
<evidence type="ECO:0000256" key="7">
    <source>
        <dbReference type="ARBA" id="ARBA00022840"/>
    </source>
</evidence>
<evidence type="ECO:0000256" key="4">
    <source>
        <dbReference type="ARBA" id="ARBA00022741"/>
    </source>
</evidence>
<evidence type="ECO:0000256" key="11">
    <source>
        <dbReference type="NCBIfam" id="TIGR00665"/>
    </source>
</evidence>
<evidence type="ECO:0000256" key="6">
    <source>
        <dbReference type="ARBA" id="ARBA00022806"/>
    </source>
</evidence>
<dbReference type="GO" id="GO:0043139">
    <property type="term" value="F:5'-3' DNA helicase activity"/>
    <property type="evidence" value="ECO:0007669"/>
    <property type="project" value="UniProtKB-EC"/>
</dbReference>
<dbReference type="PROSITE" id="PS51199">
    <property type="entry name" value="SF4_HELICASE"/>
    <property type="match status" value="1"/>
</dbReference>
<keyword evidence="8 12" id="KW-0238">DNA-binding</keyword>
<dbReference type="NCBIfam" id="TIGR00665">
    <property type="entry name" value="DnaB"/>
    <property type="match status" value="1"/>
</dbReference>
<dbReference type="Pfam" id="PF03796">
    <property type="entry name" value="DnaB_C"/>
    <property type="match status" value="1"/>
</dbReference>
<keyword evidence="7 12" id="KW-0067">ATP-binding</keyword>
<organism evidence="14 15">
    <name type="scientific">Tindallia californiensis</name>
    <dbReference type="NCBI Taxonomy" id="159292"/>
    <lineage>
        <taxon>Bacteria</taxon>
        <taxon>Bacillati</taxon>
        <taxon>Bacillota</taxon>
        <taxon>Clostridia</taxon>
        <taxon>Peptostreptococcales</taxon>
        <taxon>Tindalliaceae</taxon>
        <taxon>Tindallia</taxon>
    </lineage>
</organism>
<dbReference type="Gene3D" id="1.10.860.10">
    <property type="entry name" value="DNAb Helicase, Chain A"/>
    <property type="match status" value="1"/>
</dbReference>